<dbReference type="GO" id="GO:0070382">
    <property type="term" value="C:exocytic vesicle"/>
    <property type="evidence" value="ECO:0007669"/>
    <property type="project" value="TreeGrafter"/>
</dbReference>
<evidence type="ECO:0000256" key="7">
    <source>
        <dbReference type="ARBA" id="ARBA00023136"/>
    </source>
</evidence>
<feature type="compositionally biased region" description="Basic and acidic residues" evidence="10">
    <location>
        <begin position="378"/>
        <end position="394"/>
    </location>
</feature>
<evidence type="ECO:0000256" key="1">
    <source>
        <dbReference type="ARBA" id="ARBA00004184"/>
    </source>
</evidence>
<reference evidence="13" key="1">
    <citation type="submission" date="2021-01" db="EMBL/GenBank/DDBJ databases">
        <authorList>
            <person name="Zahm M."/>
            <person name="Roques C."/>
            <person name="Cabau C."/>
            <person name="Klopp C."/>
            <person name="Donnadieu C."/>
            <person name="Jouanno E."/>
            <person name="Lampietro C."/>
            <person name="Louis A."/>
            <person name="Herpin A."/>
            <person name="Echchiki A."/>
            <person name="Berthelot C."/>
            <person name="Parey E."/>
            <person name="Roest-Crollius H."/>
            <person name="Braasch I."/>
            <person name="Postlethwait J."/>
            <person name="Bobe J."/>
            <person name="Montfort J."/>
            <person name="Bouchez O."/>
            <person name="Begum T."/>
            <person name="Mejri S."/>
            <person name="Adams A."/>
            <person name="Chen W.-J."/>
            <person name="Guiguen Y."/>
        </authorList>
    </citation>
    <scope>NUCLEOTIDE SEQUENCE</scope>
    <source>
        <strain evidence="13">YG-15Mar2019-1</strain>
        <tissue evidence="13">Brain</tissue>
    </source>
</reference>
<keyword evidence="4" id="KW-0268">Exocytosis</keyword>
<dbReference type="PANTHER" id="PTHR45716:SF3">
    <property type="entry name" value="SYNAPTOTAGMIN-LIKE PROTEIN 1"/>
    <property type="match status" value="1"/>
</dbReference>
<sequence>MRSNGEVPSDLDLSFLSADEEAAIRQVLQRDEKLRKQETGRVRRLRLSVADPRQLKVMTGEWFDDLRSRRYGRQTVATDIVRSSIRRKKPPALRSNPFSDGGETQFGEEETGGQAEPADAPGCQPAFPRSRIPAPLTEEEDTTEEIALDNDGFVNRSEKRTVVKEEVAPRPVAYLSTERTAPPGIADISSVDVLEWTYPLYRADKQMPSGEKSLNPLVIQSEESPRYSRSADVETQASGQKTSLENSASAPGVVTAAPGTQNFPEMDSSPALEGVIGKGAEESLGGALSTGGVREQDQSKFLPDLPAGLAPISSDVGGGAVTTVRSMTQSQTGESHSTDTREEAESTYAKEQPVQKVTREGVKPLIPTIVVIPTEPSVPKDPKGCEHRAADPKASDPGGVPGPNPGSSGSTDPWEDEAVESDDDDCSSVSSVGSDLQGRRGLTSSALSLSGLSSSTFSVYSDAGDFGNLSVQGAVEFSLRYSSAGEVVITVAQCQDLAFANTRKQRTDPYVKTYLLPDKSRLSKRKTSIKKRTVNPVYGESLKYKIKKEELRERTLNLSVWHNDSRGRNVFLGQVEIDLSTWDWGHEALTWYNLLPKNSDTQESAECHGWLTVALKYVPARSAGGAGSGSGEIHVWLREARDLRRLKPQGVDSFVKCYMLPDTSRKSRQKTRVVKRSQHPVYNHAMVYDGFRPGEVREACCELSVWDHNTLSNQFLGGVRLSLGKGQSYGKNVDWMDSANQEVQLWEKMLSSPNTWVQAEVPLRSSMTPRK</sequence>
<keyword evidence="5" id="KW-0597">Phosphoprotein</keyword>
<keyword evidence="3" id="KW-1003">Cell membrane</keyword>
<dbReference type="Gene3D" id="6.10.250.3000">
    <property type="match status" value="1"/>
</dbReference>
<evidence type="ECO:0000313" key="14">
    <source>
        <dbReference type="Proteomes" id="UP001046870"/>
    </source>
</evidence>
<keyword evidence="7" id="KW-0472">Membrane</keyword>
<dbReference type="FunFam" id="2.60.40.150:FF:000108">
    <property type="entry name" value="Synaptotagmin like 1"/>
    <property type="match status" value="1"/>
</dbReference>
<dbReference type="EMBL" id="JAFDVH010000013">
    <property type="protein sequence ID" value="KAG7465670.1"/>
    <property type="molecule type" value="Genomic_DNA"/>
</dbReference>
<dbReference type="GO" id="GO:0006887">
    <property type="term" value="P:exocytosis"/>
    <property type="evidence" value="ECO:0007669"/>
    <property type="project" value="UniProtKB-KW"/>
</dbReference>
<feature type="compositionally biased region" description="Basic and acidic residues" evidence="10">
    <location>
        <begin position="223"/>
        <end position="232"/>
    </location>
</feature>
<evidence type="ECO:0000259" key="11">
    <source>
        <dbReference type="PROSITE" id="PS50004"/>
    </source>
</evidence>
<evidence type="ECO:0000256" key="8">
    <source>
        <dbReference type="ARBA" id="ARBA00072163"/>
    </source>
</evidence>
<comment type="subcellular location">
    <subcellularLocation>
        <location evidence="2">Cell membrane</location>
    </subcellularLocation>
    <subcellularLocation>
        <location evidence="1">Endomembrane system</location>
        <topology evidence="1">Peripheral membrane protein</topology>
    </subcellularLocation>
</comment>
<gene>
    <name evidence="13" type="ORF">MATL_G00156030</name>
</gene>
<dbReference type="GO" id="GO:0042043">
    <property type="term" value="F:neurexin family protein binding"/>
    <property type="evidence" value="ECO:0007669"/>
    <property type="project" value="TreeGrafter"/>
</dbReference>
<evidence type="ECO:0000256" key="10">
    <source>
        <dbReference type="SAM" id="MobiDB-lite"/>
    </source>
</evidence>
<dbReference type="CDD" id="cd08393">
    <property type="entry name" value="C2A_SLP-1_2"/>
    <property type="match status" value="1"/>
</dbReference>
<evidence type="ECO:0000256" key="2">
    <source>
        <dbReference type="ARBA" id="ARBA00004236"/>
    </source>
</evidence>
<dbReference type="AlphaFoldDB" id="A0A9D3T1V4"/>
<feature type="region of interest" description="Disordered" evidence="10">
    <location>
        <begin position="87"/>
        <end position="143"/>
    </location>
</feature>
<dbReference type="PROSITE" id="PS50916">
    <property type="entry name" value="RABBD"/>
    <property type="match status" value="1"/>
</dbReference>
<evidence type="ECO:0000256" key="4">
    <source>
        <dbReference type="ARBA" id="ARBA00022483"/>
    </source>
</evidence>
<protein>
    <recommendedName>
        <fullName evidence="8">Synaptotagmin-like protein 1</fullName>
    </recommendedName>
    <alternativeName>
        <fullName evidence="9">Exophilin-7</fullName>
    </alternativeName>
</protein>
<dbReference type="InterPro" id="IPR000008">
    <property type="entry name" value="C2_dom"/>
</dbReference>
<feature type="region of interest" description="Disordered" evidence="10">
    <location>
        <begin position="373"/>
        <end position="440"/>
    </location>
</feature>
<dbReference type="Proteomes" id="UP001046870">
    <property type="component" value="Chromosome 13"/>
</dbReference>
<dbReference type="SMART" id="SM00239">
    <property type="entry name" value="C2"/>
    <property type="match status" value="2"/>
</dbReference>
<feature type="region of interest" description="Disordered" evidence="10">
    <location>
        <begin position="326"/>
        <end position="360"/>
    </location>
</feature>
<feature type="region of interest" description="Disordered" evidence="10">
    <location>
        <begin position="222"/>
        <end position="252"/>
    </location>
</feature>
<dbReference type="GO" id="GO:0006886">
    <property type="term" value="P:intracellular protein transport"/>
    <property type="evidence" value="ECO:0007669"/>
    <property type="project" value="InterPro"/>
</dbReference>
<dbReference type="InterPro" id="IPR010911">
    <property type="entry name" value="Rab_BD"/>
</dbReference>
<organism evidence="13 14">
    <name type="scientific">Megalops atlanticus</name>
    <name type="common">Tarpon</name>
    <name type="synonym">Clupea gigantea</name>
    <dbReference type="NCBI Taxonomy" id="7932"/>
    <lineage>
        <taxon>Eukaryota</taxon>
        <taxon>Metazoa</taxon>
        <taxon>Chordata</taxon>
        <taxon>Craniata</taxon>
        <taxon>Vertebrata</taxon>
        <taxon>Euteleostomi</taxon>
        <taxon>Actinopterygii</taxon>
        <taxon>Neopterygii</taxon>
        <taxon>Teleostei</taxon>
        <taxon>Elopiformes</taxon>
        <taxon>Megalopidae</taxon>
        <taxon>Megalops</taxon>
    </lineage>
</organism>
<evidence type="ECO:0000256" key="5">
    <source>
        <dbReference type="ARBA" id="ARBA00022553"/>
    </source>
</evidence>
<evidence type="ECO:0000259" key="12">
    <source>
        <dbReference type="PROSITE" id="PS50916"/>
    </source>
</evidence>
<dbReference type="InterPro" id="IPR043567">
    <property type="entry name" value="SYTL1-5_C2B"/>
</dbReference>
<dbReference type="SUPFAM" id="SSF49562">
    <property type="entry name" value="C2 domain (Calcium/lipid-binding domain, CaLB)"/>
    <property type="match status" value="2"/>
</dbReference>
<evidence type="ECO:0000256" key="3">
    <source>
        <dbReference type="ARBA" id="ARBA00022475"/>
    </source>
</evidence>
<feature type="compositionally biased region" description="Polar residues" evidence="10">
    <location>
        <begin position="233"/>
        <end position="249"/>
    </location>
</feature>
<evidence type="ECO:0000256" key="6">
    <source>
        <dbReference type="ARBA" id="ARBA00022737"/>
    </source>
</evidence>
<dbReference type="PROSITE" id="PS50004">
    <property type="entry name" value="C2"/>
    <property type="match status" value="2"/>
</dbReference>
<dbReference type="GO" id="GO:0005886">
    <property type="term" value="C:plasma membrane"/>
    <property type="evidence" value="ECO:0007669"/>
    <property type="project" value="UniProtKB-SubCell"/>
</dbReference>
<dbReference type="Gene3D" id="2.60.40.150">
    <property type="entry name" value="C2 domain"/>
    <property type="match status" value="2"/>
</dbReference>
<feature type="compositionally biased region" description="Acidic residues" evidence="10">
    <location>
        <begin position="413"/>
        <end position="426"/>
    </location>
</feature>
<dbReference type="InterPro" id="IPR035892">
    <property type="entry name" value="C2_domain_sf"/>
</dbReference>
<name>A0A9D3T1V4_MEGAT</name>
<dbReference type="FunFam" id="2.60.40.150:FF:000006">
    <property type="entry name" value="Synaptotagmin-like 5, isoform CRA_a"/>
    <property type="match status" value="1"/>
</dbReference>
<accession>A0A9D3T1V4</accession>
<feature type="domain" description="C2" evidence="11">
    <location>
        <begin position="607"/>
        <end position="736"/>
    </location>
</feature>
<dbReference type="GO" id="GO:0031267">
    <property type="term" value="F:small GTPase binding"/>
    <property type="evidence" value="ECO:0007669"/>
    <property type="project" value="InterPro"/>
</dbReference>
<evidence type="ECO:0000256" key="9">
    <source>
        <dbReference type="ARBA" id="ARBA00075525"/>
    </source>
</evidence>
<dbReference type="OrthoDB" id="195679at2759"/>
<dbReference type="PANTHER" id="PTHR45716">
    <property type="entry name" value="BITESIZE, ISOFORM I"/>
    <property type="match status" value="1"/>
</dbReference>
<dbReference type="CDD" id="cd04020">
    <property type="entry name" value="C2B_SLP_1-2-3-4"/>
    <property type="match status" value="1"/>
</dbReference>
<keyword evidence="14" id="KW-1185">Reference proteome</keyword>
<dbReference type="Pfam" id="PF00168">
    <property type="entry name" value="C2"/>
    <property type="match status" value="2"/>
</dbReference>
<proteinExistence type="predicted"/>
<feature type="domain" description="RabBD" evidence="12">
    <location>
        <begin position="10"/>
        <end position="66"/>
    </location>
</feature>
<feature type="compositionally biased region" description="Low complexity" evidence="10">
    <location>
        <begin position="427"/>
        <end position="440"/>
    </location>
</feature>
<feature type="compositionally biased region" description="Polar residues" evidence="10">
    <location>
        <begin position="326"/>
        <end position="335"/>
    </location>
</feature>
<comment type="caution">
    <text evidence="13">The sequence shown here is derived from an EMBL/GenBank/DDBJ whole genome shotgun (WGS) entry which is preliminary data.</text>
</comment>
<feature type="domain" description="C2" evidence="11">
    <location>
        <begin position="471"/>
        <end position="592"/>
    </location>
</feature>
<evidence type="ECO:0000313" key="13">
    <source>
        <dbReference type="EMBL" id="KAG7465670.1"/>
    </source>
</evidence>
<keyword evidence="6" id="KW-0677">Repeat</keyword>